<name>A0A974HDK7_XENLA</name>
<organism evidence="1 2">
    <name type="scientific">Xenopus laevis</name>
    <name type="common">African clawed frog</name>
    <dbReference type="NCBI Taxonomy" id="8355"/>
    <lineage>
        <taxon>Eukaryota</taxon>
        <taxon>Metazoa</taxon>
        <taxon>Chordata</taxon>
        <taxon>Craniata</taxon>
        <taxon>Vertebrata</taxon>
        <taxon>Euteleostomi</taxon>
        <taxon>Amphibia</taxon>
        <taxon>Batrachia</taxon>
        <taxon>Anura</taxon>
        <taxon>Pipoidea</taxon>
        <taxon>Pipidae</taxon>
        <taxon>Xenopodinae</taxon>
        <taxon>Xenopus</taxon>
        <taxon>Xenopus</taxon>
    </lineage>
</organism>
<evidence type="ECO:0000313" key="1">
    <source>
        <dbReference type="EMBL" id="OCT74058.1"/>
    </source>
</evidence>
<proteinExistence type="predicted"/>
<gene>
    <name evidence="1" type="ORF">XELAEV_18033021mg</name>
</gene>
<dbReference type="Proteomes" id="UP000694892">
    <property type="component" value="Chromosome 6S"/>
</dbReference>
<dbReference type="AlphaFoldDB" id="A0A974HDK7"/>
<sequence>MMTTHTTESLNVMISPQILASIPRNIGTPSIAGLHHHTTSVGHDLLLFPPTTTEIILHTHQPLPQCFLHTHNMANFIGDQLTFMCFFLY</sequence>
<dbReference type="EMBL" id="CM004477">
    <property type="protein sequence ID" value="OCT74058.1"/>
    <property type="molecule type" value="Genomic_DNA"/>
</dbReference>
<evidence type="ECO:0000313" key="2">
    <source>
        <dbReference type="Proteomes" id="UP000694892"/>
    </source>
</evidence>
<protein>
    <submittedName>
        <fullName evidence="1">Uncharacterized protein</fullName>
    </submittedName>
</protein>
<reference evidence="2" key="1">
    <citation type="journal article" date="2016" name="Nature">
        <title>Genome evolution in the allotetraploid frog Xenopus laevis.</title>
        <authorList>
            <person name="Session A.M."/>
            <person name="Uno Y."/>
            <person name="Kwon T."/>
            <person name="Chapman J.A."/>
            <person name="Toyoda A."/>
            <person name="Takahashi S."/>
            <person name="Fukui A."/>
            <person name="Hikosaka A."/>
            <person name="Suzuki A."/>
            <person name="Kondo M."/>
            <person name="van Heeringen S.J."/>
            <person name="Quigley I."/>
            <person name="Heinz S."/>
            <person name="Ogino H."/>
            <person name="Ochi H."/>
            <person name="Hellsten U."/>
            <person name="Lyons J.B."/>
            <person name="Simakov O."/>
            <person name="Putnam N."/>
            <person name="Stites J."/>
            <person name="Kuroki Y."/>
            <person name="Tanaka T."/>
            <person name="Michiue T."/>
            <person name="Watanabe M."/>
            <person name="Bogdanovic O."/>
            <person name="Lister R."/>
            <person name="Georgiou G."/>
            <person name="Paranjpe S.S."/>
            <person name="van Kruijsbergen I."/>
            <person name="Shu S."/>
            <person name="Carlson J."/>
            <person name="Kinoshita T."/>
            <person name="Ohta Y."/>
            <person name="Mawaribuchi S."/>
            <person name="Jenkins J."/>
            <person name="Grimwood J."/>
            <person name="Schmutz J."/>
            <person name="Mitros T."/>
            <person name="Mozaffari S.V."/>
            <person name="Suzuki Y."/>
            <person name="Haramoto Y."/>
            <person name="Yamamoto T.S."/>
            <person name="Takagi C."/>
            <person name="Heald R."/>
            <person name="Miller K."/>
            <person name="Haudenschild C."/>
            <person name="Kitzman J."/>
            <person name="Nakayama T."/>
            <person name="Izutsu Y."/>
            <person name="Robert J."/>
            <person name="Fortriede J."/>
            <person name="Burns K."/>
            <person name="Lotay V."/>
            <person name="Karimi K."/>
            <person name="Yasuoka Y."/>
            <person name="Dichmann D.S."/>
            <person name="Flajnik M.F."/>
            <person name="Houston D.W."/>
            <person name="Shendure J."/>
            <person name="DuPasquier L."/>
            <person name="Vize P.D."/>
            <person name="Zorn A.M."/>
            <person name="Ito M."/>
            <person name="Marcotte E.M."/>
            <person name="Wallingford J.B."/>
            <person name="Ito Y."/>
            <person name="Asashima M."/>
            <person name="Ueno N."/>
            <person name="Matsuda Y."/>
            <person name="Veenstra G.J."/>
            <person name="Fujiyama A."/>
            <person name="Harland R.M."/>
            <person name="Taira M."/>
            <person name="Rokhsar D.S."/>
        </authorList>
    </citation>
    <scope>NUCLEOTIDE SEQUENCE [LARGE SCALE GENOMIC DNA]</scope>
    <source>
        <strain evidence="2">J</strain>
    </source>
</reference>
<accession>A0A974HDK7</accession>